<dbReference type="GO" id="GO:0016020">
    <property type="term" value="C:membrane"/>
    <property type="evidence" value="ECO:0007669"/>
    <property type="project" value="UniProtKB-SubCell"/>
</dbReference>
<name>A0A3Q8XMZ2_9HYPH</name>
<dbReference type="GO" id="GO:0005524">
    <property type="term" value="F:ATP binding"/>
    <property type="evidence" value="ECO:0007669"/>
    <property type="project" value="UniProtKB-KW"/>
</dbReference>
<keyword evidence="8" id="KW-0067">ATP-binding</keyword>
<comment type="catalytic activity">
    <reaction evidence="1">
        <text>ATP + protein L-histidine = ADP + protein N-phospho-L-histidine.</text>
        <dbReference type="EC" id="2.7.13.3"/>
    </reaction>
</comment>
<evidence type="ECO:0000256" key="8">
    <source>
        <dbReference type="ARBA" id="ARBA00022840"/>
    </source>
</evidence>
<evidence type="ECO:0000256" key="4">
    <source>
        <dbReference type="ARBA" id="ARBA00022553"/>
    </source>
</evidence>
<evidence type="ECO:0000313" key="13">
    <source>
        <dbReference type="EMBL" id="AZN69979.1"/>
    </source>
</evidence>
<reference evidence="13 14" key="1">
    <citation type="submission" date="2018-09" db="EMBL/GenBank/DDBJ databases">
        <title>Marinorhizobium profundi gen. nov., sp. nov., isolated from a deep-sea sediment sample from the New Britain Trench and proposal of Marinorhizobiaceae fam. nov. in the order Rhizobiales of the class Alphaproteobacteria.</title>
        <authorList>
            <person name="Cao J."/>
        </authorList>
    </citation>
    <scope>NUCLEOTIDE SEQUENCE [LARGE SCALE GENOMIC DNA]</scope>
    <source>
        <strain evidence="13 14">WS11</strain>
    </source>
</reference>
<keyword evidence="7 13" id="KW-0418">Kinase</keyword>
<evidence type="ECO:0000313" key="14">
    <source>
        <dbReference type="Proteomes" id="UP000268192"/>
    </source>
</evidence>
<dbReference type="Pfam" id="PF02518">
    <property type="entry name" value="HATPase_c"/>
    <property type="match status" value="1"/>
</dbReference>
<dbReference type="CDD" id="cd00075">
    <property type="entry name" value="HATPase"/>
    <property type="match status" value="1"/>
</dbReference>
<dbReference type="GO" id="GO:0004673">
    <property type="term" value="F:protein histidine kinase activity"/>
    <property type="evidence" value="ECO:0007669"/>
    <property type="project" value="UniProtKB-EC"/>
</dbReference>
<evidence type="ECO:0000256" key="3">
    <source>
        <dbReference type="ARBA" id="ARBA00012438"/>
    </source>
</evidence>
<dbReference type="Gene3D" id="6.10.340.10">
    <property type="match status" value="1"/>
</dbReference>
<dbReference type="Gene3D" id="3.30.565.10">
    <property type="entry name" value="Histidine kinase-like ATPase, C-terminal domain"/>
    <property type="match status" value="1"/>
</dbReference>
<evidence type="ECO:0000256" key="2">
    <source>
        <dbReference type="ARBA" id="ARBA00004370"/>
    </source>
</evidence>
<evidence type="ECO:0000256" key="1">
    <source>
        <dbReference type="ARBA" id="ARBA00000085"/>
    </source>
</evidence>
<keyword evidence="10" id="KW-0472">Membrane</keyword>
<evidence type="ECO:0000259" key="12">
    <source>
        <dbReference type="PROSITE" id="PS50885"/>
    </source>
</evidence>
<feature type="domain" description="Histidine kinase" evidence="11">
    <location>
        <begin position="283"/>
        <end position="496"/>
    </location>
</feature>
<evidence type="ECO:0000256" key="7">
    <source>
        <dbReference type="ARBA" id="ARBA00022777"/>
    </source>
</evidence>
<comment type="subcellular location">
    <subcellularLocation>
        <location evidence="2">Membrane</location>
    </subcellularLocation>
</comment>
<keyword evidence="10" id="KW-0812">Transmembrane</keyword>
<sequence>MSEADIPPPDVTPPGRVSAKEEARTPGGDDEIRLGRGLSSKLLFLTILFVMIAEVLIFVPSVSNMRLRWLSDKLATAASASIVVEGFDEMDLPQPVQTDTLMSTGTKAIALRRAGSSRLIASTQVPPTVDMQYDLSDVGPLTAIGDAIGTLVHGSDRIIRVFGPVAGDPGTMIEIVMEERPLKTAMLVYARNVLILSLVISFITAGFVFFAINALLIRPIRRMTANMQAFAEAPDEPARVIRPSTRDDELGQAERHLASMQQELQHTLKEQKNLADLGLAVSKINHDMRNILASAQLISDRLAGVDDPIVQRFAPKLLRTIDRAVSYSNEVLAYGRAREATPKRRWLDLKRLIEDVRDITAVDPAFEIDFVIDMPDGLEVEADSEQLFRVIHNLSRNSVEALKSLEGDAALVKRIRVAARREGSVVTIMVEDTGPGMPAGARANLFKAFRGSTRPGGTGLGLTIARELVLAHGGDLKLVESNSPGTIFAIVLPDQPLPIAAFRNRPKHRLDQDRQQIP</sequence>
<dbReference type="RefSeq" id="WP_126006698.1">
    <property type="nucleotide sequence ID" value="NZ_CP032509.1"/>
</dbReference>
<dbReference type="SUPFAM" id="SSF55874">
    <property type="entry name" value="ATPase domain of HSP90 chaperone/DNA topoisomerase II/histidine kinase"/>
    <property type="match status" value="1"/>
</dbReference>
<feature type="transmembrane region" description="Helical" evidence="10">
    <location>
        <begin position="193"/>
        <end position="217"/>
    </location>
</feature>
<dbReference type="PROSITE" id="PS50885">
    <property type="entry name" value="HAMP"/>
    <property type="match status" value="1"/>
</dbReference>
<dbReference type="InterPro" id="IPR004358">
    <property type="entry name" value="Sig_transdc_His_kin-like_C"/>
</dbReference>
<keyword evidence="10" id="KW-1133">Transmembrane helix</keyword>
<dbReference type="SMART" id="SM00304">
    <property type="entry name" value="HAMP"/>
    <property type="match status" value="1"/>
</dbReference>
<keyword evidence="4" id="KW-0597">Phosphoprotein</keyword>
<dbReference type="OrthoDB" id="9784218at2"/>
<dbReference type="InterPro" id="IPR005467">
    <property type="entry name" value="His_kinase_dom"/>
</dbReference>
<accession>A0A3Q8XMZ2</accession>
<evidence type="ECO:0000256" key="9">
    <source>
        <dbReference type="SAM" id="MobiDB-lite"/>
    </source>
</evidence>
<dbReference type="Proteomes" id="UP000268192">
    <property type="component" value="Chromosome"/>
</dbReference>
<dbReference type="AlphaFoldDB" id="A0A3Q8XMZ2"/>
<dbReference type="InterPro" id="IPR036890">
    <property type="entry name" value="HATPase_C_sf"/>
</dbReference>
<feature type="compositionally biased region" description="Pro residues" evidence="9">
    <location>
        <begin position="1"/>
        <end position="12"/>
    </location>
</feature>
<dbReference type="KEGG" id="abaw:D5400_00675"/>
<dbReference type="EMBL" id="CP032509">
    <property type="protein sequence ID" value="AZN69979.1"/>
    <property type="molecule type" value="Genomic_DNA"/>
</dbReference>
<dbReference type="PANTHER" id="PTHR44936:SF10">
    <property type="entry name" value="SENSOR PROTEIN RSTB"/>
    <property type="match status" value="1"/>
</dbReference>
<dbReference type="InterPro" id="IPR050980">
    <property type="entry name" value="2C_sensor_his_kinase"/>
</dbReference>
<dbReference type="EC" id="2.7.13.3" evidence="3"/>
<protein>
    <recommendedName>
        <fullName evidence="3">histidine kinase</fullName>
        <ecNumber evidence="3">2.7.13.3</ecNumber>
    </recommendedName>
</protein>
<gene>
    <name evidence="13" type="ORF">D5400_00675</name>
</gene>
<evidence type="ECO:0000259" key="11">
    <source>
        <dbReference type="PROSITE" id="PS50109"/>
    </source>
</evidence>
<dbReference type="PANTHER" id="PTHR44936">
    <property type="entry name" value="SENSOR PROTEIN CREC"/>
    <property type="match status" value="1"/>
</dbReference>
<dbReference type="InterPro" id="IPR003660">
    <property type="entry name" value="HAMP_dom"/>
</dbReference>
<feature type="transmembrane region" description="Helical" evidence="10">
    <location>
        <begin position="42"/>
        <end position="62"/>
    </location>
</feature>
<dbReference type="SMART" id="SM00387">
    <property type="entry name" value="HATPase_c"/>
    <property type="match status" value="1"/>
</dbReference>
<dbReference type="CDD" id="cd06225">
    <property type="entry name" value="HAMP"/>
    <property type="match status" value="1"/>
</dbReference>
<evidence type="ECO:0000256" key="10">
    <source>
        <dbReference type="SAM" id="Phobius"/>
    </source>
</evidence>
<dbReference type="InterPro" id="IPR003594">
    <property type="entry name" value="HATPase_dom"/>
</dbReference>
<feature type="region of interest" description="Disordered" evidence="9">
    <location>
        <begin position="1"/>
        <end position="31"/>
    </location>
</feature>
<evidence type="ECO:0000256" key="6">
    <source>
        <dbReference type="ARBA" id="ARBA00022741"/>
    </source>
</evidence>
<dbReference type="GO" id="GO:0007165">
    <property type="term" value="P:signal transduction"/>
    <property type="evidence" value="ECO:0007669"/>
    <property type="project" value="InterPro"/>
</dbReference>
<keyword evidence="6" id="KW-0547">Nucleotide-binding</keyword>
<proteinExistence type="predicted"/>
<dbReference type="PROSITE" id="PS50109">
    <property type="entry name" value="HIS_KIN"/>
    <property type="match status" value="1"/>
</dbReference>
<evidence type="ECO:0000256" key="5">
    <source>
        <dbReference type="ARBA" id="ARBA00022679"/>
    </source>
</evidence>
<organism evidence="13 14">
    <name type="scientific">Georhizobium profundi</name>
    <dbReference type="NCBI Taxonomy" id="2341112"/>
    <lineage>
        <taxon>Bacteria</taxon>
        <taxon>Pseudomonadati</taxon>
        <taxon>Pseudomonadota</taxon>
        <taxon>Alphaproteobacteria</taxon>
        <taxon>Hyphomicrobiales</taxon>
        <taxon>Rhizobiaceae</taxon>
        <taxon>Georhizobium</taxon>
    </lineage>
</organism>
<dbReference type="Pfam" id="PF00672">
    <property type="entry name" value="HAMP"/>
    <property type="match status" value="1"/>
</dbReference>
<feature type="domain" description="HAMP" evidence="12">
    <location>
        <begin position="214"/>
        <end position="269"/>
    </location>
</feature>
<dbReference type="PRINTS" id="PR00344">
    <property type="entry name" value="BCTRLSENSOR"/>
</dbReference>
<keyword evidence="5" id="KW-0808">Transferase</keyword>
<keyword evidence="14" id="KW-1185">Reference proteome</keyword>